<dbReference type="Gene3D" id="3.40.50.1820">
    <property type="entry name" value="alpha/beta hydrolase"/>
    <property type="match status" value="2"/>
</dbReference>
<evidence type="ECO:0000259" key="1">
    <source>
        <dbReference type="SMART" id="SM00824"/>
    </source>
</evidence>
<dbReference type="PRINTS" id="PR00111">
    <property type="entry name" value="ABHYDROLASE"/>
</dbReference>
<dbReference type="GO" id="GO:0016787">
    <property type="term" value="F:hydrolase activity"/>
    <property type="evidence" value="ECO:0007669"/>
    <property type="project" value="UniProtKB-KW"/>
</dbReference>
<dbReference type="Proteomes" id="UP000431080">
    <property type="component" value="Unassembled WGS sequence"/>
</dbReference>
<evidence type="ECO:0000313" key="2">
    <source>
        <dbReference type="EMBL" id="MRG59841.1"/>
    </source>
</evidence>
<dbReference type="RefSeq" id="WP_153684256.1">
    <property type="nucleotide sequence ID" value="NZ_WJIF01000003.1"/>
</dbReference>
<gene>
    <name evidence="2" type="ORF">GE115_08165</name>
</gene>
<dbReference type="AlphaFoldDB" id="A0A6I2F6B3"/>
<dbReference type="PANTHER" id="PTHR43798:SF33">
    <property type="entry name" value="HYDROLASE, PUTATIVE (AFU_ORTHOLOGUE AFUA_2G14860)-RELATED"/>
    <property type="match status" value="1"/>
</dbReference>
<keyword evidence="3" id="KW-1185">Reference proteome</keyword>
<organism evidence="2 3">
    <name type="scientific">Agromyces agglutinans</name>
    <dbReference type="NCBI Taxonomy" id="2662258"/>
    <lineage>
        <taxon>Bacteria</taxon>
        <taxon>Bacillati</taxon>
        <taxon>Actinomycetota</taxon>
        <taxon>Actinomycetes</taxon>
        <taxon>Micrococcales</taxon>
        <taxon>Microbacteriaceae</taxon>
        <taxon>Agromyces</taxon>
    </lineage>
</organism>
<dbReference type="SUPFAM" id="SSF53474">
    <property type="entry name" value="alpha/beta-Hydrolases"/>
    <property type="match status" value="2"/>
</dbReference>
<sequence>MGMTRRFRSGDRVVVIVESGRRDGPVFVLVHGLGMAHEYWDGLADALEPGGRVLAVDLPGFGDAPDPDEPLSMPESGALLAELIEAERLDRPVLVGHSTGAQVVAETAAQRPDLVGPVVLIGPTVDPRERTVPKQAARFLQDVAIGNPKVVAIGLRSYLEGGIVWYFRNLRPMIEHRMERTAPRIEAPVLVVRAEHDRIVARDWGRELARLARGRYAEVPGRGHETMVTAGPQVADLIARHAAGEPVGEVVGEASALPAHRTSHSDDQPALAWWRRALIWCADYAYAGWRQLAVLTAWRPPRRWLRGEDALPDVVLVPGVYEHWTFLRPLGDRLNRAGYRVRTVHGMGVNRRPILPTADRLARALARRPAPPAGRVIVGHSKGGLIGKQVLVTAEAATGDRRSSSDEGAHRVQVAHLGLLGVVAIATPFSGTRLARYLADPSVRAFLPDDPVIVSLGRSSSVNARVVSIAGPFDPHIPDGSLVDGATNVVVPTPGHFRILGAPETAEAVIEGLELLANGGVPADASGGGAPIGTPPPLG</sequence>
<dbReference type="GO" id="GO:0016020">
    <property type="term" value="C:membrane"/>
    <property type="evidence" value="ECO:0007669"/>
    <property type="project" value="TreeGrafter"/>
</dbReference>
<reference evidence="2 3" key="1">
    <citation type="submission" date="2019-10" db="EMBL/GenBank/DDBJ databases">
        <authorList>
            <person name="Nie G."/>
            <person name="Ming H."/>
            <person name="Yi B."/>
        </authorList>
    </citation>
    <scope>NUCLEOTIDE SEQUENCE [LARGE SCALE GENOMIC DNA]</scope>
    <source>
        <strain evidence="2 3">CFH 90414</strain>
    </source>
</reference>
<dbReference type="InterPro" id="IPR050266">
    <property type="entry name" value="AB_hydrolase_sf"/>
</dbReference>
<dbReference type="InterPro" id="IPR029058">
    <property type="entry name" value="AB_hydrolase_fold"/>
</dbReference>
<keyword evidence="2" id="KW-0378">Hydrolase</keyword>
<dbReference type="SMART" id="SM00824">
    <property type="entry name" value="PKS_TE"/>
    <property type="match status" value="1"/>
</dbReference>
<dbReference type="Pfam" id="PF12697">
    <property type="entry name" value="Abhydrolase_6"/>
    <property type="match status" value="1"/>
</dbReference>
<feature type="domain" description="Thioesterase TesA-like" evidence="1">
    <location>
        <begin position="30"/>
        <end position="242"/>
    </location>
</feature>
<dbReference type="EMBL" id="WJIF01000003">
    <property type="protein sequence ID" value="MRG59841.1"/>
    <property type="molecule type" value="Genomic_DNA"/>
</dbReference>
<name>A0A6I2F6B3_9MICO</name>
<dbReference type="PANTHER" id="PTHR43798">
    <property type="entry name" value="MONOACYLGLYCEROL LIPASE"/>
    <property type="match status" value="1"/>
</dbReference>
<evidence type="ECO:0000313" key="3">
    <source>
        <dbReference type="Proteomes" id="UP000431080"/>
    </source>
</evidence>
<accession>A0A6I2F6B3</accession>
<dbReference type="InterPro" id="IPR000073">
    <property type="entry name" value="AB_hydrolase_1"/>
</dbReference>
<proteinExistence type="predicted"/>
<dbReference type="InterPro" id="IPR020802">
    <property type="entry name" value="TesA-like"/>
</dbReference>
<comment type="caution">
    <text evidence="2">The sequence shown here is derived from an EMBL/GenBank/DDBJ whole genome shotgun (WGS) entry which is preliminary data.</text>
</comment>
<protein>
    <submittedName>
        <fullName evidence="2">Alpha/beta fold hydrolase</fullName>
    </submittedName>
</protein>